<gene>
    <name evidence="1" type="ORF">GCM10023210_03980</name>
</gene>
<evidence type="ECO:0000313" key="1">
    <source>
        <dbReference type="EMBL" id="GAA5084297.1"/>
    </source>
</evidence>
<dbReference type="EMBL" id="BAABHX010000001">
    <property type="protein sequence ID" value="GAA5084297.1"/>
    <property type="molecule type" value="Genomic_DNA"/>
</dbReference>
<evidence type="ECO:0000313" key="2">
    <source>
        <dbReference type="Proteomes" id="UP001500353"/>
    </source>
</evidence>
<name>A0ABP9LW10_9FLAO</name>
<dbReference type="RefSeq" id="WP_345199972.1">
    <property type="nucleotide sequence ID" value="NZ_BAABHX010000001.1"/>
</dbReference>
<keyword evidence="2" id="KW-1185">Reference proteome</keyword>
<organism evidence="1 2">
    <name type="scientific">Chryseobacterium ginsengisoli</name>
    <dbReference type="NCBI Taxonomy" id="363853"/>
    <lineage>
        <taxon>Bacteria</taxon>
        <taxon>Pseudomonadati</taxon>
        <taxon>Bacteroidota</taxon>
        <taxon>Flavobacteriia</taxon>
        <taxon>Flavobacteriales</taxon>
        <taxon>Weeksellaceae</taxon>
        <taxon>Chryseobacterium group</taxon>
        <taxon>Chryseobacterium</taxon>
    </lineage>
</organism>
<comment type="caution">
    <text evidence="1">The sequence shown here is derived from an EMBL/GenBank/DDBJ whole genome shotgun (WGS) entry which is preliminary data.</text>
</comment>
<accession>A0ABP9LW10</accession>
<sequence>MAKLEEKVKNVLKNENINRDQLKRSSERYEKLIAKGVVDKTEYNLPLNDTIGRAYFFEKNKSRD</sequence>
<proteinExistence type="predicted"/>
<reference evidence="2" key="1">
    <citation type="journal article" date="2019" name="Int. J. Syst. Evol. Microbiol.">
        <title>The Global Catalogue of Microorganisms (GCM) 10K type strain sequencing project: providing services to taxonomists for standard genome sequencing and annotation.</title>
        <authorList>
            <consortium name="The Broad Institute Genomics Platform"/>
            <consortium name="The Broad Institute Genome Sequencing Center for Infectious Disease"/>
            <person name="Wu L."/>
            <person name="Ma J."/>
        </authorList>
    </citation>
    <scope>NUCLEOTIDE SEQUENCE [LARGE SCALE GENOMIC DNA]</scope>
    <source>
        <strain evidence="2">JCM 18019</strain>
    </source>
</reference>
<protein>
    <submittedName>
        <fullName evidence="1">Uncharacterized protein</fullName>
    </submittedName>
</protein>
<dbReference type="Proteomes" id="UP001500353">
    <property type="component" value="Unassembled WGS sequence"/>
</dbReference>